<reference evidence="1" key="1">
    <citation type="submission" date="2020-02" db="EMBL/GenBank/DDBJ databases">
        <authorList>
            <person name="Enbody D E."/>
            <person name="Pettersson E M."/>
        </authorList>
    </citation>
    <scope>NUCLEOTIDE SEQUENCE [LARGE SCALE GENOMIC DNA]</scope>
</reference>
<dbReference type="Ensembl" id="ENSCPVT00000008143.2">
    <property type="protein sequence ID" value="ENSCPVP00000007847.1"/>
    <property type="gene ID" value="ENSCPVG00000005729.2"/>
</dbReference>
<dbReference type="Proteomes" id="UP000694382">
    <property type="component" value="Chromosome 20"/>
</dbReference>
<evidence type="ECO:0000313" key="1">
    <source>
        <dbReference type="Ensembl" id="ENSCPVP00000007847.1"/>
    </source>
</evidence>
<protein>
    <submittedName>
        <fullName evidence="1">Uncharacterized protein</fullName>
    </submittedName>
</protein>
<name>A0A8C3ML95_GEOPR</name>
<dbReference type="AlphaFoldDB" id="A0A8C3ML95"/>
<proteinExistence type="predicted"/>
<organism evidence="1 2">
    <name type="scientific">Geospiza parvula</name>
    <name type="common">Small tree-finch</name>
    <name type="synonym">Camarhynchus parvulus</name>
    <dbReference type="NCBI Taxonomy" id="87175"/>
    <lineage>
        <taxon>Eukaryota</taxon>
        <taxon>Metazoa</taxon>
        <taxon>Chordata</taxon>
        <taxon>Craniata</taxon>
        <taxon>Vertebrata</taxon>
        <taxon>Euteleostomi</taxon>
        <taxon>Archelosauria</taxon>
        <taxon>Archosauria</taxon>
        <taxon>Dinosauria</taxon>
        <taxon>Saurischia</taxon>
        <taxon>Theropoda</taxon>
        <taxon>Coelurosauria</taxon>
        <taxon>Aves</taxon>
        <taxon>Neognathae</taxon>
        <taxon>Neoaves</taxon>
        <taxon>Telluraves</taxon>
        <taxon>Australaves</taxon>
        <taxon>Passeriformes</taxon>
        <taxon>Thraupidae</taxon>
        <taxon>Camarhynchus</taxon>
    </lineage>
</organism>
<reference evidence="1" key="3">
    <citation type="submission" date="2025-09" db="UniProtKB">
        <authorList>
            <consortium name="Ensembl"/>
        </authorList>
    </citation>
    <scope>IDENTIFICATION</scope>
</reference>
<sequence>NTLSFLKQNCSNYSDSELGTGSVETHTVSVTGGWKLGLGCLIPGSGQALHSGDLPVPCGCNPCFLWITPDREGELEL</sequence>
<reference evidence="1" key="2">
    <citation type="submission" date="2025-08" db="UniProtKB">
        <authorList>
            <consortium name="Ensembl"/>
        </authorList>
    </citation>
    <scope>IDENTIFICATION</scope>
</reference>
<keyword evidence="2" id="KW-1185">Reference proteome</keyword>
<accession>A0A8C3ML95</accession>
<evidence type="ECO:0000313" key="2">
    <source>
        <dbReference type="Proteomes" id="UP000694382"/>
    </source>
</evidence>